<dbReference type="InterPro" id="IPR053137">
    <property type="entry name" value="NLR-like"/>
</dbReference>
<dbReference type="SUPFAM" id="SSF53167">
    <property type="entry name" value="Purine and uridine phosphorylases"/>
    <property type="match status" value="1"/>
</dbReference>
<dbReference type="EMBL" id="JBFTWV010000024">
    <property type="protein sequence ID" value="KAL2796693.1"/>
    <property type="molecule type" value="Genomic_DNA"/>
</dbReference>
<proteinExistence type="predicted"/>
<feature type="signal peptide" evidence="1">
    <location>
        <begin position="1"/>
        <end position="30"/>
    </location>
</feature>
<accession>A0ABR4GCD3</accession>
<keyword evidence="1" id="KW-0732">Signal</keyword>
<dbReference type="PANTHER" id="PTHR46082:SF11">
    <property type="entry name" value="AAA+ ATPASE DOMAIN-CONTAINING PROTEIN-RELATED"/>
    <property type="match status" value="1"/>
</dbReference>
<sequence>MSISAYTVGILCALTLELLAVRALFDVTYADKDGIVTPSDDSNHYAPGEIGKHKVGAARLPDGEYGTNSATHVASNIKQTFPCVKFALLVRIGNGVPSSANDIRLGDVVVSRPTSTSPGVIQYDMGKVHRDSVFRQVRYHQPPPRFIMTALSNLWSDPYLSTAPLQESLEEITARRHEYQYPGKTLDRLFTNNYPHDPALTTYDSCNTRCLQPRANRPDAKTSSHHPRIHYGTVASGNRVVRDARFRDHWSKQSNILCFEVGAAGIMNTLPCLVIRGICNYSDSHKNKIFQNYAAAAAAAYAKLLLSTLASPPCTNNIRVITEPKDTMRHST</sequence>
<dbReference type="Gene3D" id="3.40.50.1580">
    <property type="entry name" value="Nucleoside phosphorylase domain"/>
    <property type="match status" value="1"/>
</dbReference>
<protein>
    <submittedName>
        <fullName evidence="2">Purine and uridine phosphorylase</fullName>
    </submittedName>
</protein>
<keyword evidence="3" id="KW-1185">Reference proteome</keyword>
<organism evidence="2 3">
    <name type="scientific">Aspergillus keveii</name>
    <dbReference type="NCBI Taxonomy" id="714993"/>
    <lineage>
        <taxon>Eukaryota</taxon>
        <taxon>Fungi</taxon>
        <taxon>Dikarya</taxon>
        <taxon>Ascomycota</taxon>
        <taxon>Pezizomycotina</taxon>
        <taxon>Eurotiomycetes</taxon>
        <taxon>Eurotiomycetidae</taxon>
        <taxon>Eurotiales</taxon>
        <taxon>Aspergillaceae</taxon>
        <taxon>Aspergillus</taxon>
        <taxon>Aspergillus subgen. Nidulantes</taxon>
    </lineage>
</organism>
<dbReference type="Proteomes" id="UP001610563">
    <property type="component" value="Unassembled WGS sequence"/>
</dbReference>
<reference evidence="2 3" key="1">
    <citation type="submission" date="2024-07" db="EMBL/GenBank/DDBJ databases">
        <title>Section-level genome sequencing and comparative genomics of Aspergillus sections Usti and Cavernicolus.</title>
        <authorList>
            <consortium name="Lawrence Berkeley National Laboratory"/>
            <person name="Nybo J.L."/>
            <person name="Vesth T.C."/>
            <person name="Theobald S."/>
            <person name="Frisvad J.C."/>
            <person name="Larsen T.O."/>
            <person name="Kjaerboelling I."/>
            <person name="Rothschild-Mancinelli K."/>
            <person name="Lyhne E.K."/>
            <person name="Kogle M.E."/>
            <person name="Barry K."/>
            <person name="Clum A."/>
            <person name="Na H."/>
            <person name="Ledsgaard L."/>
            <person name="Lin J."/>
            <person name="Lipzen A."/>
            <person name="Kuo A."/>
            <person name="Riley R."/>
            <person name="Mondo S."/>
            <person name="Labutti K."/>
            <person name="Haridas S."/>
            <person name="Pangalinan J."/>
            <person name="Salamov A.A."/>
            <person name="Simmons B.A."/>
            <person name="Magnuson J.K."/>
            <person name="Chen J."/>
            <person name="Drula E."/>
            <person name="Henrissat B."/>
            <person name="Wiebenga A."/>
            <person name="Lubbers R.J."/>
            <person name="Gomes A.C."/>
            <person name="Makela M.R."/>
            <person name="Stajich J."/>
            <person name="Grigoriev I.V."/>
            <person name="Mortensen U.H."/>
            <person name="De Vries R.P."/>
            <person name="Baker S.E."/>
            <person name="Andersen M.R."/>
        </authorList>
    </citation>
    <scope>NUCLEOTIDE SEQUENCE [LARGE SCALE GENOMIC DNA]</scope>
    <source>
        <strain evidence="2 3">CBS 209.92</strain>
    </source>
</reference>
<name>A0ABR4GCD3_9EURO</name>
<dbReference type="PANTHER" id="PTHR46082">
    <property type="entry name" value="ATP/GTP-BINDING PROTEIN-RELATED"/>
    <property type="match status" value="1"/>
</dbReference>
<feature type="chain" id="PRO_5046145941" evidence="1">
    <location>
        <begin position="31"/>
        <end position="332"/>
    </location>
</feature>
<evidence type="ECO:0000256" key="1">
    <source>
        <dbReference type="SAM" id="SignalP"/>
    </source>
</evidence>
<dbReference type="InterPro" id="IPR035994">
    <property type="entry name" value="Nucleoside_phosphorylase_sf"/>
</dbReference>
<comment type="caution">
    <text evidence="2">The sequence shown here is derived from an EMBL/GenBank/DDBJ whole genome shotgun (WGS) entry which is preliminary data.</text>
</comment>
<gene>
    <name evidence="2" type="ORF">BJX66DRAFT_349444</name>
</gene>
<evidence type="ECO:0000313" key="2">
    <source>
        <dbReference type="EMBL" id="KAL2796693.1"/>
    </source>
</evidence>
<evidence type="ECO:0000313" key="3">
    <source>
        <dbReference type="Proteomes" id="UP001610563"/>
    </source>
</evidence>